<keyword evidence="2" id="KW-1185">Reference proteome</keyword>
<dbReference type="InterPro" id="IPR016062">
    <property type="entry name" value="TM1410-rel"/>
</dbReference>
<protein>
    <submittedName>
        <fullName evidence="1">Uncharacterized protein</fullName>
    </submittedName>
</protein>
<dbReference type="Proteomes" id="UP000054495">
    <property type="component" value="Unassembled WGS sequence"/>
</dbReference>
<accession>A0A0D6L402</accession>
<gene>
    <name evidence="1" type="ORF">ANCCEY_15350</name>
</gene>
<feature type="non-terminal residue" evidence="1">
    <location>
        <position position="1"/>
    </location>
</feature>
<evidence type="ECO:0000313" key="2">
    <source>
        <dbReference type="Proteomes" id="UP000054495"/>
    </source>
</evidence>
<organism evidence="1 2">
    <name type="scientific">Ancylostoma ceylanicum</name>
    <dbReference type="NCBI Taxonomy" id="53326"/>
    <lineage>
        <taxon>Eukaryota</taxon>
        <taxon>Metazoa</taxon>
        <taxon>Ecdysozoa</taxon>
        <taxon>Nematoda</taxon>
        <taxon>Chromadorea</taxon>
        <taxon>Rhabditida</taxon>
        <taxon>Rhabditina</taxon>
        <taxon>Rhabditomorpha</taxon>
        <taxon>Strongyloidea</taxon>
        <taxon>Ancylostomatidae</taxon>
        <taxon>Ancylostomatinae</taxon>
        <taxon>Ancylostoma</taxon>
    </lineage>
</organism>
<sequence length="174" mass="20136">VKCSSDSLIHFIYRSIQSCQLDTIAETNQFEPETRNYLEGNQMILKTRHHLEFYDKESCKKEQKTREAGIKMQEFVMAISQKAKSVDSDFIIIPQNGVEVIFNDLNPENELNHAFLNAIDGYGIEELYYDGDFKPDQYKLDMLHKLAPYKPVMVAEYISDNQNITDAVQRNAAE</sequence>
<feature type="non-terminal residue" evidence="1">
    <location>
        <position position="174"/>
    </location>
</feature>
<dbReference type="InterPro" id="IPR013785">
    <property type="entry name" value="Aldolase_TIM"/>
</dbReference>
<dbReference type="Gene3D" id="3.20.20.70">
    <property type="entry name" value="Aldolase class I"/>
    <property type="match status" value="1"/>
</dbReference>
<name>A0A0D6L402_9BILA</name>
<dbReference type="PRINTS" id="PR01545">
    <property type="entry name" value="THEMAYE10DUF"/>
</dbReference>
<dbReference type="AlphaFoldDB" id="A0A0D6L402"/>
<dbReference type="EMBL" id="KE127713">
    <property type="protein sequence ID" value="EPB65584.1"/>
    <property type="molecule type" value="Genomic_DNA"/>
</dbReference>
<evidence type="ECO:0000313" key="1">
    <source>
        <dbReference type="EMBL" id="EPB65584.1"/>
    </source>
</evidence>
<proteinExistence type="predicted"/>
<reference evidence="1 2" key="1">
    <citation type="submission" date="2013-05" db="EMBL/GenBank/DDBJ databases">
        <title>Draft genome of the parasitic nematode Anyclostoma ceylanicum.</title>
        <authorList>
            <person name="Mitreva M."/>
        </authorList>
    </citation>
    <scope>NUCLEOTIDE SEQUENCE [LARGE SCALE GENOMIC DNA]</scope>
</reference>